<dbReference type="InterPro" id="IPR056413">
    <property type="entry name" value="TPR_CcmH_CycH"/>
</dbReference>
<evidence type="ECO:0000256" key="3">
    <source>
        <dbReference type="ARBA" id="ARBA00022803"/>
    </source>
</evidence>
<proteinExistence type="predicted"/>
<accession>A0A091BLF5</accession>
<keyword evidence="3 4" id="KW-0802">TPR repeat</keyword>
<feature type="domain" description="Cytochrome c-type biogenesis protein H TPR" evidence="7">
    <location>
        <begin position="66"/>
        <end position="190"/>
    </location>
</feature>
<feature type="transmembrane region" description="Helical" evidence="5">
    <location>
        <begin position="27"/>
        <end position="49"/>
    </location>
</feature>
<keyword evidence="5" id="KW-0812">Transmembrane</keyword>
<dbReference type="PATRIC" id="fig|1384054.3.peg.2234"/>
<dbReference type="PROSITE" id="PS50005">
    <property type="entry name" value="TPR"/>
    <property type="match status" value="1"/>
</dbReference>
<dbReference type="PANTHER" id="PTHR47870:SF1">
    <property type="entry name" value="CYTOCHROME C-TYPE BIOGENESIS PROTEIN CCMH"/>
    <property type="match status" value="1"/>
</dbReference>
<dbReference type="RefSeq" id="WP_043804481.1">
    <property type="nucleotide sequence ID" value="NZ_AVCH01000186.1"/>
</dbReference>
<dbReference type="Gene3D" id="1.25.40.10">
    <property type="entry name" value="Tetratricopeptide repeat domain"/>
    <property type="match status" value="1"/>
</dbReference>
<dbReference type="InterPro" id="IPR056412">
    <property type="entry name" value="Ig_CycH"/>
</dbReference>
<keyword evidence="1" id="KW-0677">Repeat</keyword>
<sequence length="333" mass="34768">MGNLLLASLALGVGVLAFVLRPLWKDAKGTALALALALLGGTAGLYALLGTPDALDPELVEAPKTLEQAIVQLERKLEDEPGSVEGWVLLGRSRASQEAWPQAVAAFEKAHALLPDEADLMIEYADALMRASEDGRFPAKAVALLERAVERQPTHQRGLFYLGAQRLQAGQPAEAAEFWGRLLPLVDAQTADALRPQLAMAREQAGLPPLPEPEPAAAGPTLTVTIELAPALAAKLAEGDTLFVFARTTDGAGLPVAVKRLPATGFPLQLTLSDADGLMPAQKLSMQAKVRLMARVSKSGDAGAAPGDLEAEPVELAVADGAAATLVIGKVVE</sequence>
<gene>
    <name evidence="8" type="ORF">N790_10385</name>
</gene>
<evidence type="ECO:0000256" key="4">
    <source>
        <dbReference type="PROSITE-ProRule" id="PRU00339"/>
    </source>
</evidence>
<dbReference type="PANTHER" id="PTHR47870">
    <property type="entry name" value="CYTOCHROME C-TYPE BIOGENESIS PROTEIN CCMH"/>
    <property type="match status" value="1"/>
</dbReference>
<dbReference type="Pfam" id="PF23892">
    <property type="entry name" value="Ig_CycH"/>
    <property type="match status" value="1"/>
</dbReference>
<evidence type="ECO:0000313" key="9">
    <source>
        <dbReference type="Proteomes" id="UP000029392"/>
    </source>
</evidence>
<dbReference type="GO" id="GO:0017004">
    <property type="term" value="P:cytochrome complex assembly"/>
    <property type="evidence" value="ECO:0007669"/>
    <property type="project" value="UniProtKB-KW"/>
</dbReference>
<dbReference type="AlphaFoldDB" id="A0A091BLF5"/>
<evidence type="ECO:0000256" key="5">
    <source>
        <dbReference type="SAM" id="Phobius"/>
    </source>
</evidence>
<dbReference type="Pfam" id="PF23914">
    <property type="entry name" value="TPR_CcmH_CycH"/>
    <property type="match status" value="1"/>
</dbReference>
<evidence type="ECO:0000313" key="8">
    <source>
        <dbReference type="EMBL" id="KFN45160.1"/>
    </source>
</evidence>
<keyword evidence="9" id="KW-1185">Reference proteome</keyword>
<evidence type="ECO:0000259" key="6">
    <source>
        <dbReference type="Pfam" id="PF23892"/>
    </source>
</evidence>
<name>A0A091BLF5_9GAMM</name>
<dbReference type="STRING" id="1384054.N790_10385"/>
<dbReference type="OrthoDB" id="9776053at2"/>
<dbReference type="eggNOG" id="COG4235">
    <property type="taxonomic scope" value="Bacteria"/>
</dbReference>
<dbReference type="InterPro" id="IPR051263">
    <property type="entry name" value="C-type_cytochrome_biogenesis"/>
</dbReference>
<dbReference type="SUPFAM" id="SSF48452">
    <property type="entry name" value="TPR-like"/>
    <property type="match status" value="1"/>
</dbReference>
<protein>
    <submittedName>
        <fullName evidence="8">Uncharacterized protein</fullName>
    </submittedName>
</protein>
<feature type="repeat" description="TPR" evidence="4">
    <location>
        <begin position="84"/>
        <end position="117"/>
    </location>
</feature>
<keyword evidence="5" id="KW-0472">Membrane</keyword>
<comment type="caution">
    <text evidence="8">The sequence shown here is derived from an EMBL/GenBank/DDBJ whole genome shotgun (WGS) entry which is preliminary data.</text>
</comment>
<dbReference type="InterPro" id="IPR019734">
    <property type="entry name" value="TPR_rpt"/>
</dbReference>
<keyword evidence="2" id="KW-0201">Cytochrome c-type biogenesis</keyword>
<evidence type="ECO:0000259" key="7">
    <source>
        <dbReference type="Pfam" id="PF23914"/>
    </source>
</evidence>
<dbReference type="InterPro" id="IPR011990">
    <property type="entry name" value="TPR-like_helical_dom_sf"/>
</dbReference>
<organism evidence="8 9">
    <name type="scientific">Arenimonas malthae CC-JY-1</name>
    <dbReference type="NCBI Taxonomy" id="1384054"/>
    <lineage>
        <taxon>Bacteria</taxon>
        <taxon>Pseudomonadati</taxon>
        <taxon>Pseudomonadota</taxon>
        <taxon>Gammaproteobacteria</taxon>
        <taxon>Lysobacterales</taxon>
        <taxon>Lysobacteraceae</taxon>
        <taxon>Arenimonas</taxon>
    </lineage>
</organism>
<reference evidence="8 9" key="1">
    <citation type="submission" date="2013-09" db="EMBL/GenBank/DDBJ databases">
        <title>Genome sequencing of Arenimonas malthae.</title>
        <authorList>
            <person name="Chen F."/>
            <person name="Wang G."/>
        </authorList>
    </citation>
    <scope>NUCLEOTIDE SEQUENCE [LARGE SCALE GENOMIC DNA]</scope>
    <source>
        <strain evidence="8 9">CC-JY-1</strain>
    </source>
</reference>
<feature type="domain" description="Cytochrome c-type biogenesis protein H Ig-like" evidence="6">
    <location>
        <begin position="222"/>
        <end position="328"/>
    </location>
</feature>
<evidence type="ECO:0000256" key="1">
    <source>
        <dbReference type="ARBA" id="ARBA00022737"/>
    </source>
</evidence>
<dbReference type="EMBL" id="AVCH01000186">
    <property type="protein sequence ID" value="KFN45160.1"/>
    <property type="molecule type" value="Genomic_DNA"/>
</dbReference>
<evidence type="ECO:0000256" key="2">
    <source>
        <dbReference type="ARBA" id="ARBA00022748"/>
    </source>
</evidence>
<dbReference type="Proteomes" id="UP000029392">
    <property type="component" value="Unassembled WGS sequence"/>
</dbReference>
<keyword evidence="5" id="KW-1133">Transmembrane helix</keyword>